<evidence type="ECO:0000256" key="4">
    <source>
        <dbReference type="ARBA" id="ARBA00034706"/>
    </source>
</evidence>
<comment type="similarity">
    <text evidence="4">Belongs to the dynactin subunits 5/6 family. Dynactin subunit 5 subfamily.</text>
</comment>
<comment type="subcellular location">
    <subcellularLocation>
        <location evidence="1">Cytoplasm</location>
        <location evidence="1">Cytoskeleton</location>
    </subcellularLocation>
</comment>
<gene>
    <name evidence="6" type="ORF">SBAD_LOCUS7280</name>
</gene>
<protein>
    <recommendedName>
        <fullName evidence="5">Dynactin subunit 5</fullName>
    </recommendedName>
</protein>
<dbReference type="OrthoDB" id="417208at2759"/>
<dbReference type="InterPro" id="IPR047125">
    <property type="entry name" value="DCTN5"/>
</dbReference>
<evidence type="ECO:0000256" key="3">
    <source>
        <dbReference type="ARBA" id="ARBA00023212"/>
    </source>
</evidence>
<keyword evidence="7" id="KW-1185">Reference proteome</keyword>
<accession>A0A183IUI3</accession>
<reference evidence="6 7" key="2">
    <citation type="submission" date="2018-11" db="EMBL/GenBank/DDBJ databases">
        <authorList>
            <consortium name="Pathogen Informatics"/>
        </authorList>
    </citation>
    <scope>NUCLEOTIDE SEQUENCE [LARGE SCALE GENOMIC DNA]</scope>
</reference>
<evidence type="ECO:0000313" key="8">
    <source>
        <dbReference type="WBParaSite" id="SBAD_0000755301-mRNA-1"/>
    </source>
</evidence>
<keyword evidence="2" id="KW-0963">Cytoplasm</keyword>
<sequence length="162" mass="17590">MHDATDGVHHGIARTIDIYRLTFSVPIYVTTTTSGLACCAGESAIKWISTNFCQEGVFIPLHIGDYVFIGENSVVTAAQVGSYVRIGQNCVIGKRSVVKDCCVFKDNTVLETEAVIPSFSIVAGQPGRIVGTLPDGAQQLITEAARIFYNNFKSREQDKKVT</sequence>
<keyword evidence="3" id="KW-0206">Cytoskeleton</keyword>
<evidence type="ECO:0000256" key="1">
    <source>
        <dbReference type="ARBA" id="ARBA00004245"/>
    </source>
</evidence>
<dbReference type="WBParaSite" id="SBAD_0000755301-mRNA-1">
    <property type="protein sequence ID" value="SBAD_0000755301-mRNA-1"/>
    <property type="gene ID" value="SBAD_0000755301"/>
</dbReference>
<proteinExistence type="inferred from homology"/>
<dbReference type="PANTHER" id="PTHR46126:SF1">
    <property type="entry name" value="DYNACTIN SUBUNIT 5"/>
    <property type="match status" value="1"/>
</dbReference>
<evidence type="ECO:0000256" key="5">
    <source>
        <dbReference type="ARBA" id="ARBA00034865"/>
    </source>
</evidence>
<dbReference type="Gene3D" id="2.160.10.10">
    <property type="entry name" value="Hexapeptide repeat proteins"/>
    <property type="match status" value="1"/>
</dbReference>
<dbReference type="AlphaFoldDB" id="A0A183IUI3"/>
<dbReference type="SUPFAM" id="SSF51161">
    <property type="entry name" value="Trimeric LpxA-like enzymes"/>
    <property type="match status" value="1"/>
</dbReference>
<dbReference type="GO" id="GO:0005869">
    <property type="term" value="C:dynactin complex"/>
    <property type="evidence" value="ECO:0007669"/>
    <property type="project" value="TreeGrafter"/>
</dbReference>
<dbReference type="InterPro" id="IPR011004">
    <property type="entry name" value="Trimer_LpxA-like_sf"/>
</dbReference>
<dbReference type="PANTHER" id="PTHR46126">
    <property type="entry name" value="DYNACTIN SUBUNIT 5"/>
    <property type="match status" value="1"/>
</dbReference>
<evidence type="ECO:0000256" key="2">
    <source>
        <dbReference type="ARBA" id="ARBA00022490"/>
    </source>
</evidence>
<name>A0A183IUI3_9BILA</name>
<dbReference type="Proteomes" id="UP000270296">
    <property type="component" value="Unassembled WGS sequence"/>
</dbReference>
<dbReference type="EMBL" id="UZAM01010490">
    <property type="protein sequence ID" value="VDP12546.1"/>
    <property type="molecule type" value="Genomic_DNA"/>
</dbReference>
<evidence type="ECO:0000313" key="7">
    <source>
        <dbReference type="Proteomes" id="UP000270296"/>
    </source>
</evidence>
<evidence type="ECO:0000313" key="6">
    <source>
        <dbReference type="EMBL" id="VDP12546.1"/>
    </source>
</evidence>
<dbReference type="Pfam" id="PF21711">
    <property type="entry name" value="DCTN5"/>
    <property type="match status" value="1"/>
</dbReference>
<organism evidence="8">
    <name type="scientific">Soboliphyme baturini</name>
    <dbReference type="NCBI Taxonomy" id="241478"/>
    <lineage>
        <taxon>Eukaryota</taxon>
        <taxon>Metazoa</taxon>
        <taxon>Ecdysozoa</taxon>
        <taxon>Nematoda</taxon>
        <taxon>Enoplea</taxon>
        <taxon>Dorylaimia</taxon>
        <taxon>Dioctophymatida</taxon>
        <taxon>Dioctophymatoidea</taxon>
        <taxon>Soboliphymatidae</taxon>
        <taxon>Soboliphyme</taxon>
    </lineage>
</organism>
<reference evidence="8" key="1">
    <citation type="submission" date="2016-06" db="UniProtKB">
        <authorList>
            <consortium name="WormBaseParasite"/>
        </authorList>
    </citation>
    <scope>IDENTIFICATION</scope>
</reference>